<dbReference type="Proteomes" id="UP001164539">
    <property type="component" value="Chromosome 4"/>
</dbReference>
<reference evidence="1 2" key="1">
    <citation type="journal article" date="2023" name="Science">
        <title>Complex scaffold remodeling in plant triterpene biosynthesis.</title>
        <authorList>
            <person name="De La Pena R."/>
            <person name="Hodgson H."/>
            <person name="Liu J.C."/>
            <person name="Stephenson M.J."/>
            <person name="Martin A.C."/>
            <person name="Owen C."/>
            <person name="Harkess A."/>
            <person name="Leebens-Mack J."/>
            <person name="Jimenez L.E."/>
            <person name="Osbourn A."/>
            <person name="Sattely E.S."/>
        </authorList>
    </citation>
    <scope>NUCLEOTIDE SEQUENCE [LARGE SCALE GENOMIC DNA]</scope>
    <source>
        <strain evidence="2">cv. JPN11</strain>
        <tissue evidence="1">Leaf</tissue>
    </source>
</reference>
<evidence type="ECO:0000313" key="1">
    <source>
        <dbReference type="EMBL" id="KAJ4721715.1"/>
    </source>
</evidence>
<gene>
    <name evidence="1" type="ORF">OWV82_009369</name>
</gene>
<protein>
    <submittedName>
        <fullName evidence="1">Uncharacterized protein</fullName>
    </submittedName>
</protein>
<proteinExistence type="predicted"/>
<keyword evidence="2" id="KW-1185">Reference proteome</keyword>
<evidence type="ECO:0000313" key="2">
    <source>
        <dbReference type="Proteomes" id="UP001164539"/>
    </source>
</evidence>
<dbReference type="EMBL" id="CM051397">
    <property type="protein sequence ID" value="KAJ4721715.1"/>
    <property type="molecule type" value="Genomic_DNA"/>
</dbReference>
<sequence>MQFSCFVSIDLVIHSSPYLLDLFNFSLISMGKTRNNCPLDTCEKFLKAITASFPFRTIRRISHHHQDSKPAIPPPNPSPQSSIPVVKTHHSAKHSKPAEYAEQHKTLKNGEAAEVVPVKFDNSGVPSATFQKNGQVSGVATRKEPLSQLVQVKKVATMHEAQVAERAQQKYKHEADNTPATNAGGYQGAKTNGKAEPPEVSRMESAHVEDKFAAYINRAGNMIRTTSSVDGKNKSSSASAEDDGEDHFSEYINHAKIKMLRPLSSFVGGKSSDSMK</sequence>
<organism evidence="1 2">
    <name type="scientific">Melia azedarach</name>
    <name type="common">Chinaberry tree</name>
    <dbReference type="NCBI Taxonomy" id="155640"/>
    <lineage>
        <taxon>Eukaryota</taxon>
        <taxon>Viridiplantae</taxon>
        <taxon>Streptophyta</taxon>
        <taxon>Embryophyta</taxon>
        <taxon>Tracheophyta</taxon>
        <taxon>Spermatophyta</taxon>
        <taxon>Magnoliopsida</taxon>
        <taxon>eudicotyledons</taxon>
        <taxon>Gunneridae</taxon>
        <taxon>Pentapetalae</taxon>
        <taxon>rosids</taxon>
        <taxon>malvids</taxon>
        <taxon>Sapindales</taxon>
        <taxon>Meliaceae</taxon>
        <taxon>Melia</taxon>
    </lineage>
</organism>
<accession>A0ACC1YDK1</accession>
<name>A0ACC1YDK1_MELAZ</name>
<comment type="caution">
    <text evidence="1">The sequence shown here is derived from an EMBL/GenBank/DDBJ whole genome shotgun (WGS) entry which is preliminary data.</text>
</comment>